<dbReference type="RefSeq" id="WP_051264270.1">
    <property type="nucleotide sequence ID" value="NZ_JACIIG010000033.1"/>
</dbReference>
<feature type="domain" description="GtrA/DPMS transmembrane" evidence="7">
    <location>
        <begin position="10"/>
        <end position="124"/>
    </location>
</feature>
<dbReference type="Proteomes" id="UP000543836">
    <property type="component" value="Unassembled WGS sequence"/>
</dbReference>
<dbReference type="GO" id="GO:0000271">
    <property type="term" value="P:polysaccharide biosynthetic process"/>
    <property type="evidence" value="ECO:0007669"/>
    <property type="project" value="InterPro"/>
</dbReference>
<evidence type="ECO:0000256" key="6">
    <source>
        <dbReference type="SAM" id="Phobius"/>
    </source>
</evidence>
<sequence>MIATIWQGIRFGVVGLANTSIGLLTIYATIYFLGSPPLAANAIGYAIGFAISFVLNRRWTFEDTLSISHVLPRYFLAAASSYILNFIAVFICLHYFNVNPYFSQLVGIALYTISMFFISKFFVFTKSQNDCDGLI</sequence>
<organism evidence="8 9">
    <name type="scientific">Rhizobium leucaenae</name>
    <dbReference type="NCBI Taxonomy" id="29450"/>
    <lineage>
        <taxon>Bacteria</taxon>
        <taxon>Pseudomonadati</taxon>
        <taxon>Pseudomonadota</taxon>
        <taxon>Alphaproteobacteria</taxon>
        <taxon>Hyphomicrobiales</taxon>
        <taxon>Rhizobiaceae</taxon>
        <taxon>Rhizobium/Agrobacterium group</taxon>
        <taxon>Rhizobium</taxon>
    </lineage>
</organism>
<dbReference type="PANTHER" id="PTHR38459">
    <property type="entry name" value="PROPHAGE BACTOPRENOL-LINKED GLUCOSE TRANSLOCASE HOMOLOG"/>
    <property type="match status" value="1"/>
</dbReference>
<dbReference type="AlphaFoldDB" id="A0A7W6ZZJ2"/>
<dbReference type="Pfam" id="PF04138">
    <property type="entry name" value="GtrA_DPMS_TM"/>
    <property type="match status" value="1"/>
</dbReference>
<keyword evidence="4 6" id="KW-1133">Transmembrane helix</keyword>
<feature type="transmembrane region" description="Helical" evidence="6">
    <location>
        <begin position="12"/>
        <end position="32"/>
    </location>
</feature>
<evidence type="ECO:0000256" key="4">
    <source>
        <dbReference type="ARBA" id="ARBA00022989"/>
    </source>
</evidence>
<evidence type="ECO:0000256" key="2">
    <source>
        <dbReference type="ARBA" id="ARBA00009399"/>
    </source>
</evidence>
<comment type="caution">
    <text evidence="8">The sequence shown here is derived from an EMBL/GenBank/DDBJ whole genome shotgun (WGS) entry which is preliminary data.</text>
</comment>
<comment type="similarity">
    <text evidence="2">Belongs to the GtrA family.</text>
</comment>
<reference evidence="8 9" key="1">
    <citation type="submission" date="2020-08" db="EMBL/GenBank/DDBJ databases">
        <title>Genomic Encyclopedia of Type Strains, Phase IV (KMG-V): Genome sequencing to study the core and pangenomes of soil and plant-associated prokaryotes.</title>
        <authorList>
            <person name="Whitman W."/>
        </authorList>
    </citation>
    <scope>NUCLEOTIDE SEQUENCE [LARGE SCALE GENOMIC DNA]</scope>
    <source>
        <strain evidence="8 9">SEMIA 492</strain>
    </source>
</reference>
<keyword evidence="3 6" id="KW-0812">Transmembrane</keyword>
<dbReference type="InterPro" id="IPR051401">
    <property type="entry name" value="GtrA_CellWall_Glycosyl"/>
</dbReference>
<gene>
    <name evidence="8" type="ORF">GGE60_005853</name>
</gene>
<comment type="subcellular location">
    <subcellularLocation>
        <location evidence="1">Membrane</location>
        <topology evidence="1">Multi-pass membrane protein</topology>
    </subcellularLocation>
</comment>
<evidence type="ECO:0000256" key="1">
    <source>
        <dbReference type="ARBA" id="ARBA00004141"/>
    </source>
</evidence>
<feature type="transmembrane region" description="Helical" evidence="6">
    <location>
        <begin position="102"/>
        <end position="123"/>
    </location>
</feature>
<keyword evidence="9" id="KW-1185">Reference proteome</keyword>
<evidence type="ECO:0000256" key="3">
    <source>
        <dbReference type="ARBA" id="ARBA00022692"/>
    </source>
</evidence>
<evidence type="ECO:0000259" key="7">
    <source>
        <dbReference type="Pfam" id="PF04138"/>
    </source>
</evidence>
<evidence type="ECO:0000313" key="9">
    <source>
        <dbReference type="Proteomes" id="UP000543836"/>
    </source>
</evidence>
<keyword evidence="5 6" id="KW-0472">Membrane</keyword>
<dbReference type="GO" id="GO:0005886">
    <property type="term" value="C:plasma membrane"/>
    <property type="evidence" value="ECO:0007669"/>
    <property type="project" value="TreeGrafter"/>
</dbReference>
<protein>
    <submittedName>
        <fullName evidence="8">Putative flippase GtrA</fullName>
    </submittedName>
</protein>
<accession>A0A7W6ZZJ2</accession>
<dbReference type="EMBL" id="JACIIG010000033">
    <property type="protein sequence ID" value="MBB4571688.1"/>
    <property type="molecule type" value="Genomic_DNA"/>
</dbReference>
<dbReference type="InterPro" id="IPR007267">
    <property type="entry name" value="GtrA_DPMS_TM"/>
</dbReference>
<feature type="transmembrane region" description="Helical" evidence="6">
    <location>
        <begin position="75"/>
        <end position="96"/>
    </location>
</feature>
<evidence type="ECO:0000313" key="8">
    <source>
        <dbReference type="EMBL" id="MBB4571688.1"/>
    </source>
</evidence>
<feature type="transmembrane region" description="Helical" evidence="6">
    <location>
        <begin position="38"/>
        <end position="55"/>
    </location>
</feature>
<dbReference type="PANTHER" id="PTHR38459:SF1">
    <property type="entry name" value="PROPHAGE BACTOPRENOL-LINKED GLUCOSE TRANSLOCASE HOMOLOG"/>
    <property type="match status" value="1"/>
</dbReference>
<name>A0A7W6ZZJ2_9HYPH</name>
<evidence type="ECO:0000256" key="5">
    <source>
        <dbReference type="ARBA" id="ARBA00023136"/>
    </source>
</evidence>
<proteinExistence type="inferred from homology"/>
<dbReference type="GeneID" id="32525242"/>